<dbReference type="SUPFAM" id="SSF51215">
    <property type="entry name" value="Regulatory protein AraC"/>
    <property type="match status" value="1"/>
</dbReference>
<name>A0A212KZB6_9BACT</name>
<dbReference type="RefSeq" id="WP_179979374.1">
    <property type="nucleotide sequence ID" value="NZ_LT608333.1"/>
</dbReference>
<keyword evidence="1" id="KW-0805">Transcription regulation</keyword>
<dbReference type="PANTHER" id="PTHR46796">
    <property type="entry name" value="HTH-TYPE TRANSCRIPTIONAL ACTIVATOR RHAS-RELATED"/>
    <property type="match status" value="1"/>
</dbReference>
<dbReference type="SUPFAM" id="SSF46689">
    <property type="entry name" value="Homeodomain-like"/>
    <property type="match status" value="1"/>
</dbReference>
<evidence type="ECO:0000256" key="1">
    <source>
        <dbReference type="ARBA" id="ARBA00023015"/>
    </source>
</evidence>
<dbReference type="GO" id="GO:0003700">
    <property type="term" value="F:DNA-binding transcription factor activity"/>
    <property type="evidence" value="ECO:0007669"/>
    <property type="project" value="InterPro"/>
</dbReference>
<dbReference type="Pfam" id="PF02311">
    <property type="entry name" value="AraC_binding"/>
    <property type="match status" value="1"/>
</dbReference>
<keyword evidence="4" id="KW-0804">Transcription</keyword>
<keyword evidence="2" id="KW-0238">DNA-binding</keyword>
<dbReference type="EMBL" id="FMJC01000001">
    <property type="protein sequence ID" value="SCM70596.1"/>
    <property type="molecule type" value="Genomic_DNA"/>
</dbReference>
<evidence type="ECO:0000256" key="2">
    <source>
        <dbReference type="ARBA" id="ARBA00023125"/>
    </source>
</evidence>
<dbReference type="InterPro" id="IPR050204">
    <property type="entry name" value="AraC_XylS_family_regulators"/>
</dbReference>
<dbReference type="SMART" id="SM00342">
    <property type="entry name" value="HTH_ARAC"/>
    <property type="match status" value="1"/>
</dbReference>
<dbReference type="InterPro" id="IPR018060">
    <property type="entry name" value="HTH_AraC"/>
</dbReference>
<dbReference type="InterPro" id="IPR009057">
    <property type="entry name" value="Homeodomain-like_sf"/>
</dbReference>
<evidence type="ECO:0000256" key="4">
    <source>
        <dbReference type="ARBA" id="ARBA00023163"/>
    </source>
</evidence>
<dbReference type="Gene3D" id="2.60.120.10">
    <property type="entry name" value="Jelly Rolls"/>
    <property type="match status" value="1"/>
</dbReference>
<proteinExistence type="predicted"/>
<dbReference type="InterPro" id="IPR003313">
    <property type="entry name" value="AraC-bd"/>
</dbReference>
<accession>A0A212KZB6</accession>
<feature type="domain" description="HTH araC/xylS-type" evidence="5">
    <location>
        <begin position="189"/>
        <end position="270"/>
    </location>
</feature>
<dbReference type="PROSITE" id="PS00041">
    <property type="entry name" value="HTH_ARAC_FAMILY_1"/>
    <property type="match status" value="1"/>
</dbReference>
<gene>
    <name evidence="6" type="ORF">KL86DES1_10504</name>
</gene>
<dbReference type="Gene3D" id="1.10.10.60">
    <property type="entry name" value="Homeodomain-like"/>
    <property type="match status" value="2"/>
</dbReference>
<protein>
    <submittedName>
        <fullName evidence="6">Putative AraC family transcriptional regulator</fullName>
    </submittedName>
</protein>
<dbReference type="InterPro" id="IPR037923">
    <property type="entry name" value="HTH-like"/>
</dbReference>
<dbReference type="Pfam" id="PF12833">
    <property type="entry name" value="HTH_18"/>
    <property type="match status" value="1"/>
</dbReference>
<reference evidence="6" key="1">
    <citation type="submission" date="2016-08" db="EMBL/GenBank/DDBJ databases">
        <authorList>
            <person name="Seilhamer J.J."/>
        </authorList>
    </citation>
    <scope>NUCLEOTIDE SEQUENCE</scope>
    <source>
        <strain evidence="6">86-1</strain>
    </source>
</reference>
<dbReference type="PANTHER" id="PTHR46796:SF2">
    <property type="entry name" value="TRANSCRIPTIONAL REGULATORY PROTEIN"/>
    <property type="match status" value="1"/>
</dbReference>
<sequence>MAHESHLAVQKFAAPQALPFVEVRTTLDSVQPYAEHFHSSWSLGAILEGRTRFRLHGQMHEAQKGDIVLIGPGVAHSCNPVDGQSRSYHMAHVDCRWFAQRVCPVLGLPENCEAVLPLIRDKALYAGALEVIQAMLAGQARSEQALLDLLVRLQLAYGCFRPAAEDCTSMARFLPAGEEGSLCTERHAVSQLAEMSGLRRESYSRAFRRGTGLPPASYLHCLRLEKARRLLRQGKSIAEAAAAAGYADQSHLHRMFVKFYSVTPGCYRKGASHSYKK</sequence>
<dbReference type="PROSITE" id="PS01124">
    <property type="entry name" value="HTH_ARAC_FAMILY_2"/>
    <property type="match status" value="1"/>
</dbReference>
<evidence type="ECO:0000313" key="6">
    <source>
        <dbReference type="EMBL" id="SCM70596.1"/>
    </source>
</evidence>
<dbReference type="GO" id="GO:0043565">
    <property type="term" value="F:sequence-specific DNA binding"/>
    <property type="evidence" value="ECO:0007669"/>
    <property type="project" value="InterPro"/>
</dbReference>
<organism evidence="6">
    <name type="scientific">uncultured Desulfovibrio sp</name>
    <dbReference type="NCBI Taxonomy" id="167968"/>
    <lineage>
        <taxon>Bacteria</taxon>
        <taxon>Pseudomonadati</taxon>
        <taxon>Thermodesulfobacteriota</taxon>
        <taxon>Desulfovibrionia</taxon>
        <taxon>Desulfovibrionales</taxon>
        <taxon>Desulfovibrionaceae</taxon>
        <taxon>Desulfovibrio</taxon>
        <taxon>environmental samples</taxon>
    </lineage>
</organism>
<dbReference type="InterPro" id="IPR018062">
    <property type="entry name" value="HTH_AraC-typ_CS"/>
</dbReference>
<evidence type="ECO:0000256" key="3">
    <source>
        <dbReference type="ARBA" id="ARBA00023159"/>
    </source>
</evidence>
<evidence type="ECO:0000259" key="5">
    <source>
        <dbReference type="PROSITE" id="PS01124"/>
    </source>
</evidence>
<keyword evidence="3" id="KW-0010">Activator</keyword>
<dbReference type="AlphaFoldDB" id="A0A212KZB6"/>
<dbReference type="InterPro" id="IPR014710">
    <property type="entry name" value="RmlC-like_jellyroll"/>
</dbReference>